<organism evidence="1 2">
    <name type="scientific">Caerostris extrusa</name>
    <name type="common">Bark spider</name>
    <name type="synonym">Caerostris bankana</name>
    <dbReference type="NCBI Taxonomy" id="172846"/>
    <lineage>
        <taxon>Eukaryota</taxon>
        <taxon>Metazoa</taxon>
        <taxon>Ecdysozoa</taxon>
        <taxon>Arthropoda</taxon>
        <taxon>Chelicerata</taxon>
        <taxon>Arachnida</taxon>
        <taxon>Araneae</taxon>
        <taxon>Araneomorphae</taxon>
        <taxon>Entelegynae</taxon>
        <taxon>Araneoidea</taxon>
        <taxon>Araneidae</taxon>
        <taxon>Caerostris</taxon>
    </lineage>
</organism>
<sequence length="89" mass="10084">MAFGVSAVVLDCCVRELVCWIYARHLKSLENFITRLYDTITGDPSSKNGLLVEKSFGEEENHSPPKSSTIWDRCQAPNDISFWRSRSSS</sequence>
<dbReference type="Proteomes" id="UP001054945">
    <property type="component" value="Unassembled WGS sequence"/>
</dbReference>
<proteinExistence type="predicted"/>
<protein>
    <submittedName>
        <fullName evidence="1">Uncharacterized protein</fullName>
    </submittedName>
</protein>
<evidence type="ECO:0000313" key="1">
    <source>
        <dbReference type="EMBL" id="GIX89818.1"/>
    </source>
</evidence>
<dbReference type="EMBL" id="BPLR01003887">
    <property type="protein sequence ID" value="GIX89818.1"/>
    <property type="molecule type" value="Genomic_DNA"/>
</dbReference>
<dbReference type="AlphaFoldDB" id="A0AAV4NYI0"/>
<comment type="caution">
    <text evidence="1">The sequence shown here is derived from an EMBL/GenBank/DDBJ whole genome shotgun (WGS) entry which is preliminary data.</text>
</comment>
<name>A0AAV4NYI0_CAEEX</name>
<accession>A0AAV4NYI0</accession>
<gene>
    <name evidence="1" type="ORF">CEXT_503331</name>
</gene>
<evidence type="ECO:0000313" key="2">
    <source>
        <dbReference type="Proteomes" id="UP001054945"/>
    </source>
</evidence>
<keyword evidence="2" id="KW-1185">Reference proteome</keyword>
<reference evidence="1 2" key="1">
    <citation type="submission" date="2021-06" db="EMBL/GenBank/DDBJ databases">
        <title>Caerostris extrusa draft genome.</title>
        <authorList>
            <person name="Kono N."/>
            <person name="Arakawa K."/>
        </authorList>
    </citation>
    <scope>NUCLEOTIDE SEQUENCE [LARGE SCALE GENOMIC DNA]</scope>
</reference>